<feature type="domain" description="Peptidase A1" evidence="6">
    <location>
        <begin position="78"/>
        <end position="434"/>
    </location>
</feature>
<dbReference type="InterPro" id="IPR001461">
    <property type="entry name" value="Aspartic_peptidase_A1"/>
</dbReference>
<protein>
    <submittedName>
        <fullName evidence="7">Acid protease</fullName>
    </submittedName>
</protein>
<name>A0AAD5RXL0_9PEZI</name>
<feature type="signal peptide" evidence="5">
    <location>
        <begin position="1"/>
        <end position="19"/>
    </location>
</feature>
<dbReference type="PRINTS" id="PR00792">
    <property type="entry name" value="PEPSIN"/>
</dbReference>
<dbReference type="SUPFAM" id="SSF50630">
    <property type="entry name" value="Acid proteases"/>
    <property type="match status" value="1"/>
</dbReference>
<keyword evidence="2 4" id="KW-0064">Aspartyl protease</keyword>
<dbReference type="PROSITE" id="PS00141">
    <property type="entry name" value="ASP_PROTEASE"/>
    <property type="match status" value="1"/>
</dbReference>
<evidence type="ECO:0000256" key="2">
    <source>
        <dbReference type="ARBA" id="ARBA00022750"/>
    </source>
</evidence>
<dbReference type="PROSITE" id="PS51767">
    <property type="entry name" value="PEPTIDASE_A1"/>
    <property type="match status" value="1"/>
</dbReference>
<keyword evidence="4" id="KW-0378">Hydrolase</keyword>
<organism evidence="7 8">
    <name type="scientific">Zalerion maritima</name>
    <dbReference type="NCBI Taxonomy" id="339359"/>
    <lineage>
        <taxon>Eukaryota</taxon>
        <taxon>Fungi</taxon>
        <taxon>Dikarya</taxon>
        <taxon>Ascomycota</taxon>
        <taxon>Pezizomycotina</taxon>
        <taxon>Sordariomycetes</taxon>
        <taxon>Lulworthiomycetidae</taxon>
        <taxon>Lulworthiales</taxon>
        <taxon>Lulworthiaceae</taxon>
        <taxon>Zalerion</taxon>
    </lineage>
</organism>
<dbReference type="AlphaFoldDB" id="A0AAD5RXL0"/>
<evidence type="ECO:0000256" key="4">
    <source>
        <dbReference type="RuleBase" id="RU000454"/>
    </source>
</evidence>
<keyword evidence="4 7" id="KW-0645">Protease</keyword>
<dbReference type="Gene3D" id="2.40.70.10">
    <property type="entry name" value="Acid Proteases"/>
    <property type="match status" value="2"/>
</dbReference>
<keyword evidence="8" id="KW-1185">Reference proteome</keyword>
<evidence type="ECO:0000313" key="8">
    <source>
        <dbReference type="Proteomes" id="UP001201980"/>
    </source>
</evidence>
<dbReference type="GO" id="GO:0004190">
    <property type="term" value="F:aspartic-type endopeptidase activity"/>
    <property type="evidence" value="ECO:0007669"/>
    <property type="project" value="UniProtKB-KW"/>
</dbReference>
<reference evidence="7" key="1">
    <citation type="submission" date="2022-07" db="EMBL/GenBank/DDBJ databases">
        <title>Draft genome sequence of Zalerion maritima ATCC 34329, a (micro)plastics degrading marine fungus.</title>
        <authorList>
            <person name="Paco A."/>
            <person name="Goncalves M.F.M."/>
            <person name="Rocha-Santos T.A.P."/>
            <person name="Alves A."/>
        </authorList>
    </citation>
    <scope>NUCLEOTIDE SEQUENCE</scope>
    <source>
        <strain evidence="7">ATCC 34329</strain>
    </source>
</reference>
<feature type="active site" evidence="3">
    <location>
        <position position="96"/>
    </location>
</feature>
<dbReference type="InterPro" id="IPR033121">
    <property type="entry name" value="PEPTIDASE_A1"/>
</dbReference>
<sequence>MYRLWPALFLLSRAISATAAGTAGHSDTGSASGSFLHFPIRESAAHLPPPPSKHASKLSRRQQLAGAVVSPVLSHAAYAMNITVGTPPQEQTVSIDTGSGVLWVNATCPAGKEPGSLQCPSAYFHEDESSSLKYTGDDYTIGYADQSKAYLLLASESVGIGSENCVTLGTEATIQDQLLGIAEVSSDIHVGILGLAPKSGFRGLELQERMTVVESLAAQGIIESSLIFGGIDAKKYSGNLQKVPLLPRESHFIVSLTAVGSNSSSSSTWAATSPSDAFDVVLDSGSTFNVLPSAIYDAIVSDFPGVLDVDDVFTSVDCDVKEIAEGSIDFTLGNATISVSYADMITTGRWFRASSCGIAMQRGGADDGELSQLRAFSIWCFYVTTRMRNGNKGQSADQTVYFIWFVGDVSILGNSFFRAAYMVFDQDNEDLYVAQSADCGSRVVSIGKSNSTTVVPDFEGCSSS</sequence>
<dbReference type="Pfam" id="PF00026">
    <property type="entry name" value="Asp"/>
    <property type="match status" value="1"/>
</dbReference>
<proteinExistence type="inferred from homology"/>
<keyword evidence="5" id="KW-0732">Signal</keyword>
<feature type="active site" evidence="3">
    <location>
        <position position="283"/>
    </location>
</feature>
<dbReference type="PANTHER" id="PTHR47966:SF51">
    <property type="entry name" value="BETA-SITE APP-CLEAVING ENZYME, ISOFORM A-RELATED"/>
    <property type="match status" value="1"/>
</dbReference>
<dbReference type="InterPro" id="IPR021109">
    <property type="entry name" value="Peptidase_aspartic_dom_sf"/>
</dbReference>
<dbReference type="EMBL" id="JAKWBI020000036">
    <property type="protein sequence ID" value="KAJ2905174.1"/>
    <property type="molecule type" value="Genomic_DNA"/>
</dbReference>
<dbReference type="PANTHER" id="PTHR47966">
    <property type="entry name" value="BETA-SITE APP-CLEAVING ENZYME, ISOFORM A-RELATED"/>
    <property type="match status" value="1"/>
</dbReference>
<evidence type="ECO:0000313" key="7">
    <source>
        <dbReference type="EMBL" id="KAJ2905174.1"/>
    </source>
</evidence>
<dbReference type="GO" id="GO:0006508">
    <property type="term" value="P:proteolysis"/>
    <property type="evidence" value="ECO:0007669"/>
    <property type="project" value="UniProtKB-KW"/>
</dbReference>
<evidence type="ECO:0000256" key="1">
    <source>
        <dbReference type="ARBA" id="ARBA00007447"/>
    </source>
</evidence>
<gene>
    <name evidence="7" type="ORF">MKZ38_006080</name>
</gene>
<comment type="caution">
    <text evidence="7">The sequence shown here is derived from an EMBL/GenBank/DDBJ whole genome shotgun (WGS) entry which is preliminary data.</text>
</comment>
<accession>A0AAD5RXL0</accession>
<comment type="similarity">
    <text evidence="1 4">Belongs to the peptidase A1 family.</text>
</comment>
<dbReference type="Proteomes" id="UP001201980">
    <property type="component" value="Unassembled WGS sequence"/>
</dbReference>
<dbReference type="InterPro" id="IPR001969">
    <property type="entry name" value="Aspartic_peptidase_AS"/>
</dbReference>
<evidence type="ECO:0000256" key="5">
    <source>
        <dbReference type="SAM" id="SignalP"/>
    </source>
</evidence>
<evidence type="ECO:0000256" key="3">
    <source>
        <dbReference type="PIRSR" id="PIRSR601461-1"/>
    </source>
</evidence>
<feature type="chain" id="PRO_5042151628" evidence="5">
    <location>
        <begin position="20"/>
        <end position="464"/>
    </location>
</feature>
<evidence type="ECO:0000259" key="6">
    <source>
        <dbReference type="PROSITE" id="PS51767"/>
    </source>
</evidence>